<keyword evidence="2" id="KW-1185">Reference proteome</keyword>
<comment type="caution">
    <text evidence="1">The sequence shown here is derived from an EMBL/GenBank/DDBJ whole genome shotgun (WGS) entry which is preliminary data.</text>
</comment>
<proteinExistence type="predicted"/>
<evidence type="ECO:0000313" key="1">
    <source>
        <dbReference type="EMBL" id="KAI9896215.1"/>
    </source>
</evidence>
<sequence>MAPMMYHSNSWGKEADARGEPSNEMNQQPTTRKVSPKRVVLGSLACLAGLTLLHRPVTHCYRKVEHMCHRPRTFEERAHKILSQSPLIDTHIDFPMVVRASYGNKIDNKDFIDAFENGTLHGDLDLKRLRDGQSGGAFWSVWSPCPKEGQDFAEDTYYPSIRFTLDQIDVMSRIQSLYPNDFSHSKGLHSKDAMKVFKEGKLISPYGIEGLHQIGNSAAVLRDYYDLGVRYATLTHNCHNFYADACQEEYPIRKAAPMWDGVSDKGKAIVDEMNRIGMIVDLSHVSAKTMKDVLSGKDGWEGSRAPTIFSHSSVYSICPHPRNVPDDILELVKETNSVVNINIGSLFLACEDVGADDGLPVAIPGQGTLSKVIEHIMYIGDFIGYDYVGIGTDLDGIPDQPEGFEDVTKYPNVIAELLRRGVSDKDAAKVAGLNNLRVWAAVEEVAADMQAKGWPVLEDEVTYDGPY</sequence>
<dbReference type="EMBL" id="CM047948">
    <property type="protein sequence ID" value="KAI9896215.1"/>
    <property type="molecule type" value="Genomic_DNA"/>
</dbReference>
<reference evidence="1" key="1">
    <citation type="submission" date="2022-10" db="EMBL/GenBank/DDBJ databases">
        <title>Complete Genome of Trichothecium roseum strain YXFP-22015, a Plant Pathogen Isolated from Citrus.</title>
        <authorList>
            <person name="Wang Y."/>
            <person name="Zhu L."/>
        </authorList>
    </citation>
    <scope>NUCLEOTIDE SEQUENCE</scope>
    <source>
        <strain evidence="1">YXFP-22015</strain>
    </source>
</reference>
<protein>
    <submittedName>
        <fullName evidence="1">Uncharacterized protein</fullName>
    </submittedName>
</protein>
<evidence type="ECO:0000313" key="2">
    <source>
        <dbReference type="Proteomes" id="UP001163324"/>
    </source>
</evidence>
<accession>A0ACC0UQA1</accession>
<gene>
    <name evidence="1" type="ORF">N3K66_008387</name>
</gene>
<organism evidence="1 2">
    <name type="scientific">Trichothecium roseum</name>
    <dbReference type="NCBI Taxonomy" id="47278"/>
    <lineage>
        <taxon>Eukaryota</taxon>
        <taxon>Fungi</taxon>
        <taxon>Dikarya</taxon>
        <taxon>Ascomycota</taxon>
        <taxon>Pezizomycotina</taxon>
        <taxon>Sordariomycetes</taxon>
        <taxon>Hypocreomycetidae</taxon>
        <taxon>Hypocreales</taxon>
        <taxon>Hypocreales incertae sedis</taxon>
        <taxon>Trichothecium</taxon>
    </lineage>
</organism>
<dbReference type="Proteomes" id="UP001163324">
    <property type="component" value="Chromosome 9"/>
</dbReference>
<name>A0ACC0UQA1_9HYPO</name>